<keyword evidence="1" id="KW-0472">Membrane</keyword>
<dbReference type="AlphaFoldDB" id="A0A5D0MFI6"/>
<reference evidence="3" key="1">
    <citation type="submission" date="2019-08" db="EMBL/GenBank/DDBJ databases">
        <title>Genomic characterization of a novel candidate phylum (ARYD3) from a high temperature, high salinity tertiary oil reservoir in north central Oklahoma, USA.</title>
        <authorList>
            <person name="Youssef N.H."/>
            <person name="Yadav A."/>
            <person name="Elshahed M.S."/>
        </authorList>
    </citation>
    <scope>NUCLEOTIDE SEQUENCE [LARGE SCALE GENOMIC DNA]</scope>
    <source>
        <strain evidence="3">ARYD3</strain>
    </source>
</reference>
<proteinExistence type="predicted"/>
<accession>A0A5D0MFI6</accession>
<feature type="transmembrane region" description="Helical" evidence="1">
    <location>
        <begin position="79"/>
        <end position="97"/>
    </location>
</feature>
<organism evidence="3 4">
    <name type="scientific">Candidatus Mcinerneyibacterium aminivorans</name>
    <dbReference type="NCBI Taxonomy" id="2703815"/>
    <lineage>
        <taxon>Bacteria</taxon>
        <taxon>Candidatus Macinerneyibacteriota</taxon>
        <taxon>Candidatus Mcinerneyibacteria</taxon>
        <taxon>Candidatus Mcinerneyibacteriales</taxon>
        <taxon>Candidatus Mcinerneyibacteriaceae</taxon>
        <taxon>Candidatus Mcinerneyibacterium</taxon>
    </lineage>
</organism>
<dbReference type="InterPro" id="IPR041916">
    <property type="entry name" value="Anti_sigma_zinc_sf"/>
</dbReference>
<comment type="caution">
    <text evidence="3">The sequence shown here is derived from an EMBL/GenBank/DDBJ whole genome shotgun (WGS) entry which is preliminary data.</text>
</comment>
<evidence type="ECO:0000259" key="2">
    <source>
        <dbReference type="Pfam" id="PF13490"/>
    </source>
</evidence>
<name>A0A5D0MFI6_9BACT</name>
<dbReference type="InterPro" id="IPR027383">
    <property type="entry name" value="Znf_put"/>
</dbReference>
<feature type="domain" description="Putative zinc-finger" evidence="2">
    <location>
        <begin position="9"/>
        <end position="37"/>
    </location>
</feature>
<evidence type="ECO:0000313" key="4">
    <source>
        <dbReference type="Proteomes" id="UP000324143"/>
    </source>
</evidence>
<protein>
    <recommendedName>
        <fullName evidence="2">Putative zinc-finger domain-containing protein</fullName>
    </recommendedName>
</protein>
<evidence type="ECO:0000256" key="1">
    <source>
        <dbReference type="SAM" id="Phobius"/>
    </source>
</evidence>
<dbReference type="Pfam" id="PF13490">
    <property type="entry name" value="zf-HC2"/>
    <property type="match status" value="1"/>
</dbReference>
<keyword evidence="1" id="KW-0812">Transmembrane</keyword>
<keyword evidence="1" id="KW-1133">Transmembrane helix</keyword>
<dbReference type="Proteomes" id="UP000324143">
    <property type="component" value="Unassembled WGS sequence"/>
</dbReference>
<dbReference type="EMBL" id="VSIX01000049">
    <property type="protein sequence ID" value="TYB31182.1"/>
    <property type="molecule type" value="Genomic_DNA"/>
</dbReference>
<keyword evidence="4" id="KW-1185">Reference proteome</keyword>
<evidence type="ECO:0000313" key="3">
    <source>
        <dbReference type="EMBL" id="TYB31182.1"/>
    </source>
</evidence>
<gene>
    <name evidence="3" type="ORF">FXF47_05385</name>
</gene>
<sequence>MKCEGKYEIISLYLDDMLDEKTRKDFEKHLKKCNQCANILKDYRSIHEGLRTIYKEDNVDVRYDVTEKIYTKQKRIQRAVQVASVVLFLTIGFFIGSSQMTSKVVSKKEILKEVKEAQKVEQSDQGLLEENIKGRYEKVGF</sequence>
<dbReference type="Gene3D" id="1.10.10.1320">
    <property type="entry name" value="Anti-sigma factor, zinc-finger domain"/>
    <property type="match status" value="1"/>
</dbReference>